<proteinExistence type="predicted"/>
<evidence type="ECO:0000313" key="4">
    <source>
        <dbReference type="Proteomes" id="UP000292580"/>
    </source>
</evidence>
<feature type="transmembrane region" description="Helical" evidence="1">
    <location>
        <begin position="187"/>
        <end position="205"/>
    </location>
</feature>
<dbReference type="OrthoDB" id="51594at2157"/>
<feature type="transmembrane region" description="Helical" evidence="1">
    <location>
        <begin position="98"/>
        <end position="115"/>
    </location>
</feature>
<keyword evidence="1" id="KW-1133">Transmembrane helix</keyword>
<keyword evidence="4" id="KW-1185">Reference proteome</keyword>
<protein>
    <recommendedName>
        <fullName evidence="2">Heparan-alpha-glucosaminide N-acetyltransferase catalytic domain-containing protein</fullName>
    </recommendedName>
</protein>
<gene>
    <name evidence="3" type="ORF">CUJ86_05280</name>
</gene>
<evidence type="ECO:0000259" key="2">
    <source>
        <dbReference type="Pfam" id="PF07786"/>
    </source>
</evidence>
<feature type="domain" description="Heparan-alpha-glucosaminide N-acetyltransferase catalytic" evidence="2">
    <location>
        <begin position="16"/>
        <end position="241"/>
    </location>
</feature>
<dbReference type="RefSeq" id="WP_130646842.1">
    <property type="nucleotide sequence ID" value="NZ_PGCL01000002.1"/>
</dbReference>
<sequence length="255" mass="27986">MLPIWRWVSTSTSRRRFAEIDLVRGVAIVMMVIYHLLFDLAFLGLAGIPVLTGFWRVFALVTATLFIMLAGISLPISYARRREREVGFDLVVDYAKRGGKIIGFGVCASVATWIFLGEGFIVFGILHLIGTAIILAPFYLPLGRLNIPLGIGFVLAAIPLQGVYGPWWLIPFGIHPASFYSVDYVPIIPWMGAALIGVGIGSLLYRDGHRQFSLSLPENAPTNALCIMGRHSLAIYLVHQPLIVALLLAVAAIVR</sequence>
<reference evidence="3 4" key="1">
    <citation type="submission" date="2017-11" db="EMBL/GenBank/DDBJ databases">
        <title>Isolation and Characterization of Methanofollis Species from Methane Seep Offshore SW Taiwan.</title>
        <authorList>
            <person name="Teng N.-H."/>
            <person name="Lai M.-C."/>
            <person name="Chen S.-C."/>
        </authorList>
    </citation>
    <scope>NUCLEOTIDE SEQUENCE [LARGE SCALE GENOMIC DNA]</scope>
    <source>
        <strain evidence="3 4">FWC-SCC2</strain>
    </source>
</reference>
<evidence type="ECO:0000313" key="3">
    <source>
        <dbReference type="EMBL" id="TAJ45032.1"/>
    </source>
</evidence>
<evidence type="ECO:0000256" key="1">
    <source>
        <dbReference type="SAM" id="Phobius"/>
    </source>
</evidence>
<organism evidence="3 4">
    <name type="scientific">Methanofollis fontis</name>
    <dbReference type="NCBI Taxonomy" id="2052832"/>
    <lineage>
        <taxon>Archaea</taxon>
        <taxon>Methanobacteriati</taxon>
        <taxon>Methanobacteriota</taxon>
        <taxon>Stenosarchaea group</taxon>
        <taxon>Methanomicrobia</taxon>
        <taxon>Methanomicrobiales</taxon>
        <taxon>Methanomicrobiaceae</taxon>
        <taxon>Methanofollis</taxon>
    </lineage>
</organism>
<name>A0A483CPS1_9EURY</name>
<dbReference type="AlphaFoldDB" id="A0A483CPS1"/>
<comment type="caution">
    <text evidence="3">The sequence shown here is derived from an EMBL/GenBank/DDBJ whole genome shotgun (WGS) entry which is preliminary data.</text>
</comment>
<feature type="transmembrane region" description="Helical" evidence="1">
    <location>
        <begin position="54"/>
        <end position="78"/>
    </location>
</feature>
<keyword evidence="1" id="KW-0472">Membrane</keyword>
<dbReference type="InterPro" id="IPR012429">
    <property type="entry name" value="HGSNAT_cat"/>
</dbReference>
<feature type="transmembrane region" description="Helical" evidence="1">
    <location>
        <begin position="121"/>
        <end position="140"/>
    </location>
</feature>
<feature type="transmembrane region" description="Helical" evidence="1">
    <location>
        <begin position="21"/>
        <end position="48"/>
    </location>
</feature>
<accession>A0A483CPS1</accession>
<feature type="transmembrane region" description="Helical" evidence="1">
    <location>
        <begin position="147"/>
        <end position="167"/>
    </location>
</feature>
<keyword evidence="1" id="KW-0812">Transmembrane</keyword>
<dbReference type="EMBL" id="PGCL01000002">
    <property type="protein sequence ID" value="TAJ45032.1"/>
    <property type="molecule type" value="Genomic_DNA"/>
</dbReference>
<dbReference type="Proteomes" id="UP000292580">
    <property type="component" value="Unassembled WGS sequence"/>
</dbReference>
<dbReference type="Pfam" id="PF07786">
    <property type="entry name" value="HGSNAT_cat"/>
    <property type="match status" value="1"/>
</dbReference>
<feature type="transmembrane region" description="Helical" evidence="1">
    <location>
        <begin position="233"/>
        <end position="254"/>
    </location>
</feature>